<dbReference type="EMBL" id="MDGQ01000003">
    <property type="protein sequence ID" value="OEK06818.1"/>
    <property type="molecule type" value="Genomic_DNA"/>
</dbReference>
<dbReference type="SMART" id="SM00935">
    <property type="entry name" value="OmpH"/>
    <property type="match status" value="1"/>
</dbReference>
<evidence type="ECO:0000256" key="4">
    <source>
        <dbReference type="SAM" id="SignalP"/>
    </source>
</evidence>
<keyword evidence="2 4" id="KW-0732">Signal</keyword>
<dbReference type="GO" id="GO:0051082">
    <property type="term" value="F:unfolded protein binding"/>
    <property type="evidence" value="ECO:0007669"/>
    <property type="project" value="InterPro"/>
</dbReference>
<dbReference type="GO" id="GO:0005829">
    <property type="term" value="C:cytosol"/>
    <property type="evidence" value="ECO:0007669"/>
    <property type="project" value="TreeGrafter"/>
</dbReference>
<feature type="chain" id="PRO_5009186026" description="Outer membrane chaperone Skp" evidence="4">
    <location>
        <begin position="23"/>
        <end position="178"/>
    </location>
</feature>
<name>A0A1E5T643_9BACT</name>
<dbReference type="InterPro" id="IPR024930">
    <property type="entry name" value="Skp_dom_sf"/>
</dbReference>
<protein>
    <recommendedName>
        <fullName evidence="7">Outer membrane chaperone Skp</fullName>
    </recommendedName>
</protein>
<dbReference type="AlphaFoldDB" id="A0A1E5T643"/>
<accession>A0A1E5T643</accession>
<evidence type="ECO:0000256" key="3">
    <source>
        <dbReference type="SAM" id="Coils"/>
    </source>
</evidence>
<dbReference type="Proteomes" id="UP000095552">
    <property type="component" value="Unassembled WGS sequence"/>
</dbReference>
<evidence type="ECO:0000313" key="5">
    <source>
        <dbReference type="EMBL" id="OEK06818.1"/>
    </source>
</evidence>
<evidence type="ECO:0000313" key="6">
    <source>
        <dbReference type="Proteomes" id="UP000095552"/>
    </source>
</evidence>
<dbReference type="InterPro" id="IPR005632">
    <property type="entry name" value="Chaperone_Skp"/>
</dbReference>
<gene>
    <name evidence="5" type="ORF">BFP71_03935</name>
</gene>
<comment type="similarity">
    <text evidence="1">Belongs to the Skp family.</text>
</comment>
<dbReference type="Pfam" id="PF03938">
    <property type="entry name" value="OmpH"/>
    <property type="match status" value="1"/>
</dbReference>
<keyword evidence="3" id="KW-0175">Coiled coil</keyword>
<sequence length="178" mass="20489">MYKIFSTLVILALIFIFAPAQSALAQKFGHYDSEYVLNKMPEYAEKLKELEALSASYDKEVRSLYNEAERMRAELRATEVLLTSEMKKDRAKAIQEKQEEAAKRSTDLFGYNGLYFKKVDELLLPLRTKVSQTVEVVCKKYGLDYLFDKSADIGIAYSNPVHDYTEFVLEELGIIEQN</sequence>
<organism evidence="5 6">
    <name type="scientific">Roseivirga misakiensis</name>
    <dbReference type="NCBI Taxonomy" id="1563681"/>
    <lineage>
        <taxon>Bacteria</taxon>
        <taxon>Pseudomonadati</taxon>
        <taxon>Bacteroidota</taxon>
        <taxon>Cytophagia</taxon>
        <taxon>Cytophagales</taxon>
        <taxon>Roseivirgaceae</taxon>
        <taxon>Roseivirga</taxon>
    </lineage>
</organism>
<dbReference type="PANTHER" id="PTHR35089:SF1">
    <property type="entry name" value="CHAPERONE PROTEIN SKP"/>
    <property type="match status" value="1"/>
</dbReference>
<proteinExistence type="inferred from homology"/>
<reference evidence="5 6" key="1">
    <citation type="submission" date="2016-08" db="EMBL/GenBank/DDBJ databases">
        <title>Draft genome of Fabibacter sp. strain SK-8.</title>
        <authorList>
            <person name="Wong S.-K."/>
            <person name="Hamasaki K."/>
            <person name="Yoshizawa S."/>
        </authorList>
    </citation>
    <scope>NUCLEOTIDE SEQUENCE [LARGE SCALE GENOMIC DNA]</scope>
    <source>
        <strain evidence="5 6">SK-8</strain>
    </source>
</reference>
<dbReference type="GO" id="GO:0050821">
    <property type="term" value="P:protein stabilization"/>
    <property type="evidence" value="ECO:0007669"/>
    <property type="project" value="TreeGrafter"/>
</dbReference>
<feature type="signal peptide" evidence="4">
    <location>
        <begin position="1"/>
        <end position="22"/>
    </location>
</feature>
<evidence type="ECO:0000256" key="1">
    <source>
        <dbReference type="ARBA" id="ARBA00009091"/>
    </source>
</evidence>
<dbReference type="PANTHER" id="PTHR35089">
    <property type="entry name" value="CHAPERONE PROTEIN SKP"/>
    <property type="match status" value="1"/>
</dbReference>
<comment type="caution">
    <text evidence="5">The sequence shown here is derived from an EMBL/GenBank/DDBJ whole genome shotgun (WGS) entry which is preliminary data.</text>
</comment>
<feature type="coiled-coil region" evidence="3">
    <location>
        <begin position="47"/>
        <end position="81"/>
    </location>
</feature>
<evidence type="ECO:0008006" key="7">
    <source>
        <dbReference type="Google" id="ProtNLM"/>
    </source>
</evidence>
<evidence type="ECO:0000256" key="2">
    <source>
        <dbReference type="ARBA" id="ARBA00022729"/>
    </source>
</evidence>
<dbReference type="OrthoDB" id="9788552at2"/>
<dbReference type="RefSeq" id="WP_069834130.1">
    <property type="nucleotide sequence ID" value="NZ_MDGQ01000003.1"/>
</dbReference>
<dbReference type="STRING" id="1563681.BFP71_03935"/>
<dbReference type="Gene3D" id="3.30.910.20">
    <property type="entry name" value="Skp domain"/>
    <property type="match status" value="1"/>
</dbReference>
<dbReference type="SUPFAM" id="SSF111384">
    <property type="entry name" value="OmpH-like"/>
    <property type="match status" value="1"/>
</dbReference>
<keyword evidence="6" id="KW-1185">Reference proteome</keyword>